<dbReference type="PANTHER" id="PTHR43674:SF16">
    <property type="entry name" value="CARBON-NITROGEN FAMILY, PUTATIVE (AFU_ORTHOLOGUE AFUA_5G02350)-RELATED"/>
    <property type="match status" value="1"/>
</dbReference>
<dbReference type="PROSITE" id="PS50263">
    <property type="entry name" value="CN_HYDROLASE"/>
    <property type="match status" value="1"/>
</dbReference>
<evidence type="ECO:0000313" key="3">
    <source>
        <dbReference type="EMBL" id="KAK0391459.1"/>
    </source>
</evidence>
<name>A0AA39LC04_SARSR</name>
<sequence>MASSSFKVALVQTWPKPLAPEDNFKYAEEQIRKAASEGIALAPSFALTTAQAQGYLQRYQRLAAELHVNICAGTIVLHAWDPIDGKQPPYINTSYFIDHHGQVLGEYTKTNLWIPERQHLTSNIDHARQTQTENATFSPHQVIETPLGRVGILVCWDTAFPEAFRQLVLAGAKIIIIPSFWTLRDMSEEGLQHNAECERLFVQSTLVTRAFESTAALIFCNAGGPAEEGFFGCSQVALPIVGKVPGSFDDGSEGTRVVDVDMKLVDIAERNYRIRQDLGREDWHYGYTKVKKAAAESASSAVVKRDTTIAQL</sequence>
<comment type="caution">
    <text evidence="3">The sequence shown here is derived from an EMBL/GenBank/DDBJ whole genome shotgun (WGS) entry which is preliminary data.</text>
</comment>
<proteinExistence type="predicted"/>
<dbReference type="SUPFAM" id="SSF56317">
    <property type="entry name" value="Carbon-nitrogen hydrolase"/>
    <property type="match status" value="1"/>
</dbReference>
<accession>A0AA39LC04</accession>
<gene>
    <name evidence="3" type="ORF">NLU13_0960</name>
</gene>
<dbReference type="InterPro" id="IPR003010">
    <property type="entry name" value="C-N_Hydrolase"/>
</dbReference>
<feature type="domain" description="CN hydrolase" evidence="2">
    <location>
        <begin position="6"/>
        <end position="262"/>
    </location>
</feature>
<dbReference type="InterPro" id="IPR036526">
    <property type="entry name" value="C-N_Hydrolase_sf"/>
</dbReference>
<dbReference type="GO" id="GO:0016811">
    <property type="term" value="F:hydrolase activity, acting on carbon-nitrogen (but not peptide) bonds, in linear amides"/>
    <property type="evidence" value="ECO:0007669"/>
    <property type="project" value="TreeGrafter"/>
</dbReference>
<protein>
    <recommendedName>
        <fullName evidence="2">CN hydrolase domain-containing protein</fullName>
    </recommendedName>
</protein>
<reference evidence="3" key="1">
    <citation type="submission" date="2022-10" db="EMBL/GenBank/DDBJ databases">
        <title>Determination and structural analysis of whole genome sequence of Sarocladium strictum F4-1.</title>
        <authorList>
            <person name="Hu L."/>
            <person name="Jiang Y."/>
        </authorList>
    </citation>
    <scope>NUCLEOTIDE SEQUENCE</scope>
    <source>
        <strain evidence="3">F4-1</strain>
    </source>
</reference>
<keyword evidence="4" id="KW-1185">Reference proteome</keyword>
<organism evidence="3 4">
    <name type="scientific">Sarocladium strictum</name>
    <name type="common">Black bundle disease fungus</name>
    <name type="synonym">Acremonium strictum</name>
    <dbReference type="NCBI Taxonomy" id="5046"/>
    <lineage>
        <taxon>Eukaryota</taxon>
        <taxon>Fungi</taxon>
        <taxon>Dikarya</taxon>
        <taxon>Ascomycota</taxon>
        <taxon>Pezizomycotina</taxon>
        <taxon>Sordariomycetes</taxon>
        <taxon>Hypocreomycetidae</taxon>
        <taxon>Hypocreales</taxon>
        <taxon>Sarocladiaceae</taxon>
        <taxon>Sarocladium</taxon>
    </lineage>
</organism>
<dbReference type="Proteomes" id="UP001175261">
    <property type="component" value="Unassembled WGS sequence"/>
</dbReference>
<evidence type="ECO:0000259" key="2">
    <source>
        <dbReference type="PROSITE" id="PS50263"/>
    </source>
</evidence>
<dbReference type="EMBL" id="JAPDFR010000001">
    <property type="protein sequence ID" value="KAK0391459.1"/>
    <property type="molecule type" value="Genomic_DNA"/>
</dbReference>
<evidence type="ECO:0000256" key="1">
    <source>
        <dbReference type="ARBA" id="ARBA00022801"/>
    </source>
</evidence>
<evidence type="ECO:0000313" key="4">
    <source>
        <dbReference type="Proteomes" id="UP001175261"/>
    </source>
</evidence>
<dbReference type="CDD" id="cd07197">
    <property type="entry name" value="nitrilase"/>
    <property type="match status" value="1"/>
</dbReference>
<keyword evidence="1" id="KW-0378">Hydrolase</keyword>
<dbReference type="PANTHER" id="PTHR43674">
    <property type="entry name" value="NITRILASE C965.09-RELATED"/>
    <property type="match status" value="1"/>
</dbReference>
<dbReference type="Gene3D" id="3.60.110.10">
    <property type="entry name" value="Carbon-nitrogen hydrolase"/>
    <property type="match status" value="1"/>
</dbReference>
<dbReference type="AlphaFoldDB" id="A0AA39LC04"/>
<dbReference type="InterPro" id="IPR050345">
    <property type="entry name" value="Aliph_Amidase/BUP"/>
</dbReference>
<dbReference type="Pfam" id="PF00795">
    <property type="entry name" value="CN_hydrolase"/>
    <property type="match status" value="1"/>
</dbReference>